<protein>
    <submittedName>
        <fullName evidence="2">Uncharacterized protein</fullName>
    </submittedName>
</protein>
<evidence type="ECO:0000256" key="1">
    <source>
        <dbReference type="SAM" id="MobiDB-lite"/>
    </source>
</evidence>
<dbReference type="EMBL" id="JAWZYT010001378">
    <property type="protein sequence ID" value="KAK4312795.1"/>
    <property type="molecule type" value="Genomic_DNA"/>
</dbReference>
<name>A0AAE1PQB1_9EUCA</name>
<sequence length="72" mass="7826">MLAAQEHVINTVKQGHNTTTSNYTLSHTLTPSTVGHPEDSRSSTAPVYHCRHRIASCANTARAVFGCKHPAR</sequence>
<feature type="region of interest" description="Disordered" evidence="1">
    <location>
        <begin position="1"/>
        <end position="44"/>
    </location>
</feature>
<dbReference type="Proteomes" id="UP001292094">
    <property type="component" value="Unassembled WGS sequence"/>
</dbReference>
<reference evidence="2" key="1">
    <citation type="submission" date="2023-11" db="EMBL/GenBank/DDBJ databases">
        <title>Genome assemblies of two species of porcelain crab, Petrolisthes cinctipes and Petrolisthes manimaculis (Anomura: Porcellanidae).</title>
        <authorList>
            <person name="Angst P."/>
        </authorList>
    </citation>
    <scope>NUCLEOTIDE SEQUENCE</scope>
    <source>
        <strain evidence="2">PB745_02</strain>
        <tissue evidence="2">Gill</tissue>
    </source>
</reference>
<organism evidence="2 3">
    <name type="scientific">Petrolisthes manimaculis</name>
    <dbReference type="NCBI Taxonomy" id="1843537"/>
    <lineage>
        <taxon>Eukaryota</taxon>
        <taxon>Metazoa</taxon>
        <taxon>Ecdysozoa</taxon>
        <taxon>Arthropoda</taxon>
        <taxon>Crustacea</taxon>
        <taxon>Multicrustacea</taxon>
        <taxon>Malacostraca</taxon>
        <taxon>Eumalacostraca</taxon>
        <taxon>Eucarida</taxon>
        <taxon>Decapoda</taxon>
        <taxon>Pleocyemata</taxon>
        <taxon>Anomura</taxon>
        <taxon>Galatheoidea</taxon>
        <taxon>Porcellanidae</taxon>
        <taxon>Petrolisthes</taxon>
    </lineage>
</organism>
<dbReference type="AlphaFoldDB" id="A0AAE1PQB1"/>
<evidence type="ECO:0000313" key="3">
    <source>
        <dbReference type="Proteomes" id="UP001292094"/>
    </source>
</evidence>
<evidence type="ECO:0000313" key="2">
    <source>
        <dbReference type="EMBL" id="KAK4312795.1"/>
    </source>
</evidence>
<keyword evidence="3" id="KW-1185">Reference proteome</keyword>
<accession>A0AAE1PQB1</accession>
<comment type="caution">
    <text evidence="2">The sequence shown here is derived from an EMBL/GenBank/DDBJ whole genome shotgun (WGS) entry which is preliminary data.</text>
</comment>
<feature type="compositionally biased region" description="Polar residues" evidence="1">
    <location>
        <begin position="11"/>
        <end position="33"/>
    </location>
</feature>
<gene>
    <name evidence="2" type="ORF">Pmani_015807</name>
</gene>
<proteinExistence type="predicted"/>